<dbReference type="Proteomes" id="UP000060390">
    <property type="component" value="Chromosome"/>
</dbReference>
<keyword evidence="5" id="KW-1185">Reference proteome</keyword>
<name>A0A0F7P8Q2_9EURY</name>
<accession>A0A0F7P8Q2</accession>
<dbReference type="PATRIC" id="fig|1604004.4.peg.1112"/>
<protein>
    <submittedName>
        <fullName evidence="2">Uncharacterized protein</fullName>
    </submittedName>
</protein>
<organism evidence="2 5">
    <name type="scientific">Halanaeroarchaeum sulfurireducens</name>
    <dbReference type="NCBI Taxonomy" id="1604004"/>
    <lineage>
        <taxon>Archaea</taxon>
        <taxon>Methanobacteriati</taxon>
        <taxon>Methanobacteriota</taxon>
        <taxon>Stenosarchaea group</taxon>
        <taxon>Halobacteria</taxon>
        <taxon>Halobacteriales</taxon>
        <taxon>Halobacteriaceae</taxon>
        <taxon>Halanaeroarchaeum</taxon>
    </lineage>
</organism>
<dbReference type="GeneID" id="26010402"/>
<dbReference type="KEGG" id="hsu:HLASF_1057"/>
<dbReference type="OrthoDB" id="230585at2157"/>
<dbReference type="Proteomes" id="UP000069906">
    <property type="component" value="Chromosome"/>
</dbReference>
<reference evidence="4" key="2">
    <citation type="submission" date="2015-05" db="EMBL/GenBank/DDBJ databases">
        <title>Complete genome sequence of Halanaeroarchaeum sulfurireducens type strain M27-SA2, a sulfate-reducer haloarchaeon from marine anoxic lake Medee.</title>
        <authorList>
            <person name="Messina E."/>
            <person name="Kublanov I.V."/>
            <person name="Toshchakov S."/>
            <person name="Arcadi E."/>
            <person name="La Spada G."/>
            <person name="La Cono V."/>
            <person name="Yakimov M.M."/>
        </authorList>
    </citation>
    <scope>NUCLEOTIDE SEQUENCE [LARGE SCALE GENOMIC DNA]</scope>
    <source>
        <strain evidence="4">M27-SA2</strain>
    </source>
</reference>
<sequence>MDSSIPAPHSISEYVADGARIAAILFVWGVIAAFFAFGISEIGGPGSLFKTLGPQIGAMFAVTGVFNALLYLLYRSIDYWHSLK</sequence>
<evidence type="ECO:0000256" key="1">
    <source>
        <dbReference type="SAM" id="Phobius"/>
    </source>
</evidence>
<keyword evidence="1" id="KW-1133">Transmembrane helix</keyword>
<dbReference type="HOGENOM" id="CLU_177458_0_0_2"/>
<dbReference type="AlphaFoldDB" id="A0A0F7P8Q2"/>
<gene>
    <name evidence="3" type="ORF">HLASA_1046</name>
    <name evidence="2" type="ORF">HLASF_1057</name>
</gene>
<dbReference type="EMBL" id="CP011564">
    <property type="protein sequence ID" value="ALG81942.1"/>
    <property type="molecule type" value="Genomic_DNA"/>
</dbReference>
<keyword evidence="1" id="KW-0812">Transmembrane</keyword>
<dbReference type="RefSeq" id="WP_050048290.1">
    <property type="nucleotide sequence ID" value="NZ_CP008874.1"/>
</dbReference>
<feature type="transmembrane region" description="Helical" evidence="1">
    <location>
        <begin position="21"/>
        <end position="40"/>
    </location>
</feature>
<proteinExistence type="predicted"/>
<evidence type="ECO:0000313" key="4">
    <source>
        <dbReference type="Proteomes" id="UP000060390"/>
    </source>
</evidence>
<evidence type="ECO:0000313" key="5">
    <source>
        <dbReference type="Proteomes" id="UP000069906"/>
    </source>
</evidence>
<evidence type="ECO:0000313" key="3">
    <source>
        <dbReference type="EMBL" id="ALG81942.1"/>
    </source>
</evidence>
<keyword evidence="1" id="KW-0472">Membrane</keyword>
<dbReference type="KEGG" id="hsf:HLASA_1046"/>
<reference evidence="3 4" key="3">
    <citation type="journal article" date="2016" name="Stand. Genomic Sci.">
        <title>Complete genome sequence of 'Halanaeroarchaeum sulfurireducens' M27-SA2, a sulfur-reducing and acetate-oxidizing haloarchaeon from the deep-sea hypersaline anoxic lake Medee.</title>
        <authorList>
            <person name="Messina E."/>
            <person name="Sorokin D.Y."/>
            <person name="Kublanov I.V."/>
            <person name="Toshchakov S."/>
            <person name="Lopatina A."/>
            <person name="Arcadi E."/>
            <person name="Smedile F."/>
            <person name="La Spada G."/>
            <person name="La Cono V."/>
            <person name="Yakimov M.M."/>
        </authorList>
    </citation>
    <scope>NUCLEOTIDE SEQUENCE [LARGE SCALE GENOMIC DNA]</scope>
    <source>
        <strain evidence="3 4">M27-SA2</strain>
    </source>
</reference>
<dbReference type="EMBL" id="CP008874">
    <property type="protein sequence ID" value="AKH97546.1"/>
    <property type="molecule type" value="Genomic_DNA"/>
</dbReference>
<reference evidence="2 5" key="1">
    <citation type="journal article" date="2015" name="ISME J.">
        <title>Elemental sulfur and acetate can support life of a novel strictly anaerobic haloarchaeon.</title>
        <authorList>
            <person name="Sorokin D.Y."/>
            <person name="Kublanov I.V."/>
            <person name="Gavrilov S.N."/>
            <person name="Rojo D."/>
            <person name="Roman P."/>
            <person name="Golyshin P.N."/>
            <person name="Slepak V.Z."/>
            <person name="Smedile F."/>
            <person name="Ferrer M."/>
            <person name="Messina E."/>
            <person name="La Cono V."/>
            <person name="Yakimov M.M."/>
        </authorList>
    </citation>
    <scope>NUCLEOTIDE SEQUENCE [LARGE SCALE GENOMIC DNA]</scope>
    <source>
        <strain evidence="2 5">HSR2</strain>
    </source>
</reference>
<feature type="transmembrane region" description="Helical" evidence="1">
    <location>
        <begin position="52"/>
        <end position="74"/>
    </location>
</feature>
<evidence type="ECO:0000313" key="2">
    <source>
        <dbReference type="EMBL" id="AKH97546.1"/>
    </source>
</evidence>